<evidence type="ECO:0000259" key="10">
    <source>
        <dbReference type="PROSITE" id="PS50027"/>
    </source>
</evidence>
<dbReference type="Proteomes" id="UP000034805">
    <property type="component" value="Unassembled WGS sequence"/>
</dbReference>
<dbReference type="GO" id="GO:0007411">
    <property type="term" value="P:axon guidance"/>
    <property type="evidence" value="ECO:0007669"/>
    <property type="project" value="TreeGrafter"/>
</dbReference>
<dbReference type="FunFam" id="2.10.25.10:FF:000051">
    <property type="entry name" value="Laminin subunit alpha 4"/>
    <property type="match status" value="1"/>
</dbReference>
<keyword evidence="6 9" id="KW-1015">Disulfide bond</keyword>
<gene>
    <name evidence="11" type="ORF">Z043_103969</name>
</gene>
<dbReference type="GO" id="GO:0005201">
    <property type="term" value="F:extracellular matrix structural constituent"/>
    <property type="evidence" value="ECO:0007669"/>
    <property type="project" value="TreeGrafter"/>
</dbReference>
<feature type="domain" description="Laminin EGF-like" evidence="10">
    <location>
        <begin position="39"/>
        <end position="91"/>
    </location>
</feature>
<name>A0A0N8K240_SCLFO</name>
<feature type="domain" description="Laminin EGF-like" evidence="10">
    <location>
        <begin position="110"/>
        <end position="166"/>
    </location>
</feature>
<comment type="caution">
    <text evidence="9">Lacks conserved residue(s) required for the propagation of feature annotation.</text>
</comment>
<sequence length="339" mass="36976">MFGLWNDSPLLTFDPPTFCRCSNGYYGQPTEPGGSCQPCQCHGNLDPSAPQSCDPLTGACLKCREGYGGAACDSCAEGYFGDAVKAKNCQHEWCLGSDHVPHVPTMSSACLCHVNGSVSEVCDPATGQCQCRQHVVGRQCDECMFWMGSSGGLPENEPVGPTPCATASDSLSSPHRHVKPNCWWDAEQQACRPCSCSPVGAMSRRCDLEGRCICKPGFVGRRCDLGRLVHERRETRRETRRPVQQVPLLQAERWPSRRTGGCPRGAYLPKGPSTFGIQQGRGCVPCHCNSFGSKSFDCDERGQCRCQPGVTGLKCDRCARGYFNFQEGGCTRRPCFLFS</sequence>
<dbReference type="AlphaFoldDB" id="A0A0N8K240"/>
<keyword evidence="5" id="KW-0272">Extracellular matrix</keyword>
<keyword evidence="5" id="KW-0084">Basement membrane</keyword>
<organism evidence="11 12">
    <name type="scientific">Scleropages formosus</name>
    <name type="common">Asian bonytongue</name>
    <name type="synonym">Osteoglossum formosum</name>
    <dbReference type="NCBI Taxonomy" id="113540"/>
    <lineage>
        <taxon>Eukaryota</taxon>
        <taxon>Metazoa</taxon>
        <taxon>Chordata</taxon>
        <taxon>Craniata</taxon>
        <taxon>Vertebrata</taxon>
        <taxon>Euteleostomi</taxon>
        <taxon>Actinopterygii</taxon>
        <taxon>Neopterygii</taxon>
        <taxon>Teleostei</taxon>
        <taxon>Osteoglossocephala</taxon>
        <taxon>Osteoglossomorpha</taxon>
        <taxon>Osteoglossiformes</taxon>
        <taxon>Osteoglossidae</taxon>
        <taxon>Scleropages</taxon>
    </lineage>
</organism>
<protein>
    <recommendedName>
        <fullName evidence="10">Laminin EGF-like domain-containing protein</fullName>
    </recommendedName>
</protein>
<evidence type="ECO:0000256" key="6">
    <source>
        <dbReference type="ARBA" id="ARBA00023157"/>
    </source>
</evidence>
<proteinExistence type="predicted"/>
<dbReference type="CDD" id="cd00055">
    <property type="entry name" value="EGF_Lam"/>
    <property type="match status" value="4"/>
</dbReference>
<feature type="disulfide bond" evidence="9">
    <location>
        <begin position="112"/>
        <end position="129"/>
    </location>
</feature>
<evidence type="ECO:0000256" key="7">
    <source>
        <dbReference type="ARBA" id="ARBA00023180"/>
    </source>
</evidence>
<dbReference type="PROSITE" id="PS01248">
    <property type="entry name" value="EGF_LAM_1"/>
    <property type="match status" value="2"/>
</dbReference>
<dbReference type="InterPro" id="IPR002049">
    <property type="entry name" value="LE_dom"/>
</dbReference>
<dbReference type="GO" id="GO:0005604">
    <property type="term" value="C:basement membrane"/>
    <property type="evidence" value="ECO:0007669"/>
    <property type="project" value="UniProtKB-SubCell"/>
</dbReference>
<feature type="disulfide bond" evidence="9">
    <location>
        <begin position="63"/>
        <end position="72"/>
    </location>
</feature>
<dbReference type="GO" id="GO:0005576">
    <property type="term" value="C:extracellular region"/>
    <property type="evidence" value="ECO:0007669"/>
    <property type="project" value="UniProtKB-ARBA"/>
</dbReference>
<keyword evidence="3" id="KW-0732">Signal</keyword>
<dbReference type="Gene3D" id="2.170.300.10">
    <property type="entry name" value="Tie2 ligand-binding domain superfamily"/>
    <property type="match status" value="1"/>
</dbReference>
<evidence type="ECO:0000256" key="3">
    <source>
        <dbReference type="ARBA" id="ARBA00022729"/>
    </source>
</evidence>
<keyword evidence="2" id="KW-0964">Secreted</keyword>
<feature type="disulfide bond" evidence="9">
    <location>
        <begin position="110"/>
        <end position="122"/>
    </location>
</feature>
<evidence type="ECO:0000313" key="11">
    <source>
        <dbReference type="EMBL" id="KPP76673.1"/>
    </source>
</evidence>
<dbReference type="PROSITE" id="PS50027">
    <property type="entry name" value="EGF_LAM_2"/>
    <property type="match status" value="3"/>
</dbReference>
<dbReference type="EMBL" id="JARO02001033">
    <property type="protein sequence ID" value="KPP76673.1"/>
    <property type="molecule type" value="Genomic_DNA"/>
</dbReference>
<dbReference type="FunFam" id="2.10.25.10:FF:000011">
    <property type="entry name" value="Cadherin EGF LAG seven-pass G-type receptor"/>
    <property type="match status" value="1"/>
</dbReference>
<dbReference type="GO" id="GO:0009888">
    <property type="term" value="P:tissue development"/>
    <property type="evidence" value="ECO:0007669"/>
    <property type="project" value="TreeGrafter"/>
</dbReference>
<dbReference type="PRINTS" id="PR00011">
    <property type="entry name" value="EGFLAMININ"/>
</dbReference>
<evidence type="ECO:0000256" key="4">
    <source>
        <dbReference type="ARBA" id="ARBA00022737"/>
    </source>
</evidence>
<dbReference type="SUPFAM" id="SSF57196">
    <property type="entry name" value="EGF/Laminin"/>
    <property type="match status" value="4"/>
</dbReference>
<evidence type="ECO:0000256" key="9">
    <source>
        <dbReference type="PROSITE-ProRule" id="PRU00460"/>
    </source>
</evidence>
<feature type="domain" description="Laminin EGF-like" evidence="10">
    <location>
        <begin position="286"/>
        <end position="332"/>
    </location>
</feature>
<evidence type="ECO:0000256" key="1">
    <source>
        <dbReference type="ARBA" id="ARBA00004302"/>
    </source>
</evidence>
<evidence type="ECO:0000256" key="8">
    <source>
        <dbReference type="ARBA" id="ARBA00023292"/>
    </source>
</evidence>
<evidence type="ECO:0000256" key="2">
    <source>
        <dbReference type="ARBA" id="ARBA00022525"/>
    </source>
</evidence>
<dbReference type="Pfam" id="PF00053">
    <property type="entry name" value="EGF_laminin"/>
    <property type="match status" value="4"/>
</dbReference>
<comment type="caution">
    <text evidence="11">The sequence shown here is derived from an EMBL/GenBank/DDBJ whole genome shotgun (WGS) entry which is preliminary data.</text>
</comment>
<feature type="disulfide bond" evidence="9">
    <location>
        <begin position="75"/>
        <end position="89"/>
    </location>
</feature>
<dbReference type="PANTHER" id="PTHR10574">
    <property type="entry name" value="NETRIN/LAMININ-RELATED"/>
    <property type="match status" value="1"/>
</dbReference>
<dbReference type="Gene3D" id="2.10.25.10">
    <property type="entry name" value="Laminin"/>
    <property type="match status" value="3"/>
</dbReference>
<comment type="subcellular location">
    <subcellularLocation>
        <location evidence="1">Secreted</location>
        <location evidence="1">Extracellular space</location>
        <location evidence="1">Extracellular matrix</location>
        <location evidence="1">Basement membrane</location>
    </subcellularLocation>
</comment>
<dbReference type="InterPro" id="IPR050440">
    <property type="entry name" value="Laminin/Netrin_ECM"/>
</dbReference>
<feature type="disulfide bond" evidence="9">
    <location>
        <begin position="131"/>
        <end position="140"/>
    </location>
</feature>
<dbReference type="SMART" id="SM00180">
    <property type="entry name" value="EGF_Lam"/>
    <property type="match status" value="4"/>
</dbReference>
<feature type="disulfide bond" evidence="9">
    <location>
        <begin position="306"/>
        <end position="315"/>
    </location>
</feature>
<accession>A0A0N8K240</accession>
<keyword evidence="8 9" id="KW-0424">Laminin EGF-like domain</keyword>
<evidence type="ECO:0000313" key="12">
    <source>
        <dbReference type="Proteomes" id="UP000034805"/>
    </source>
</evidence>
<reference evidence="11 12" key="1">
    <citation type="submission" date="2015-08" db="EMBL/GenBank/DDBJ databases">
        <title>The genome of the Asian arowana (Scleropages formosus).</title>
        <authorList>
            <person name="Tan M.H."/>
            <person name="Gan H.M."/>
            <person name="Croft L.J."/>
            <person name="Austin C.M."/>
        </authorList>
    </citation>
    <scope>NUCLEOTIDE SEQUENCE [LARGE SCALE GENOMIC DNA]</scope>
    <source>
        <strain evidence="11">Aro1</strain>
    </source>
</reference>
<dbReference type="PANTHER" id="PTHR10574:SF406">
    <property type="entry name" value="LAMININ SUBUNIT ALPHA 5"/>
    <property type="match status" value="1"/>
</dbReference>
<feature type="disulfide bond" evidence="9">
    <location>
        <begin position="286"/>
        <end position="298"/>
    </location>
</feature>
<dbReference type="GO" id="GO:0009887">
    <property type="term" value="P:animal organ morphogenesis"/>
    <property type="evidence" value="ECO:0007669"/>
    <property type="project" value="TreeGrafter"/>
</dbReference>
<evidence type="ECO:0000256" key="5">
    <source>
        <dbReference type="ARBA" id="ARBA00022869"/>
    </source>
</evidence>
<keyword evidence="7" id="KW-0325">Glycoprotein</keyword>
<dbReference type="FunFam" id="2.10.25.10:FF:000094">
    <property type="entry name" value="Laminin subunit alpha-2"/>
    <property type="match status" value="1"/>
</dbReference>
<keyword evidence="4" id="KW-0677">Repeat</keyword>